<protein>
    <submittedName>
        <fullName evidence="1">Uncharacterized protein</fullName>
    </submittedName>
</protein>
<dbReference type="Pfam" id="PF13384">
    <property type="entry name" value="HTH_23"/>
    <property type="match status" value="1"/>
</dbReference>
<comment type="caution">
    <text evidence="1">The sequence shown here is derived from an EMBL/GenBank/DDBJ whole genome shotgun (WGS) entry which is preliminary data.</text>
</comment>
<name>A0A0L6CEU0_9MICO</name>
<gene>
    <name evidence="1" type="ORF">VV01_01245</name>
</gene>
<reference evidence="2" key="1">
    <citation type="submission" date="2015-03" db="EMBL/GenBank/DDBJ databases">
        <title>Luteipulveratus halotolerans sp. nov., a novel actinobacterium (Dermacoccaceae) from Sarawak, Malaysia.</title>
        <authorList>
            <person name="Juboi H."/>
            <person name="Basik A."/>
            <person name="Shamsul S.S."/>
            <person name="Arnold P."/>
            <person name="Schmitt E.K."/>
            <person name="Sanglier J.-J."/>
            <person name="Yeo T."/>
        </authorList>
    </citation>
    <scope>NUCLEOTIDE SEQUENCE [LARGE SCALE GENOMIC DNA]</scope>
    <source>
        <strain evidence="2">C296001</strain>
    </source>
</reference>
<dbReference type="Proteomes" id="UP000037397">
    <property type="component" value="Unassembled WGS sequence"/>
</dbReference>
<proteinExistence type="predicted"/>
<keyword evidence="2" id="KW-1185">Reference proteome</keyword>
<organism evidence="1 2">
    <name type="scientific">Luteipulveratus halotolerans</name>
    <dbReference type="NCBI Taxonomy" id="1631356"/>
    <lineage>
        <taxon>Bacteria</taxon>
        <taxon>Bacillati</taxon>
        <taxon>Actinomycetota</taxon>
        <taxon>Actinomycetes</taxon>
        <taxon>Micrococcales</taxon>
        <taxon>Dermacoccaceae</taxon>
        <taxon>Luteipulveratus</taxon>
    </lineage>
</organism>
<dbReference type="Gene3D" id="1.10.10.60">
    <property type="entry name" value="Homeodomain-like"/>
    <property type="match status" value="1"/>
</dbReference>
<dbReference type="EMBL" id="LAIR01000002">
    <property type="protein sequence ID" value="KNX36085.1"/>
    <property type="molecule type" value="Genomic_DNA"/>
</dbReference>
<evidence type="ECO:0000313" key="1">
    <source>
        <dbReference type="EMBL" id="KNX36085.1"/>
    </source>
</evidence>
<dbReference type="AlphaFoldDB" id="A0A0L6CEU0"/>
<evidence type="ECO:0000313" key="2">
    <source>
        <dbReference type="Proteomes" id="UP000037397"/>
    </source>
</evidence>
<sequence>MASIVRSILRYRERRGGWEGSEELPGSVREVLSEFGRKGGSAASEAQAQQRSMRAASGTAVRSAQATLRAEAARALQAQGSSTAEIAEALGVTIRTVQRALRASDISGASG</sequence>
<accession>A0A0L6CEU0</accession>